<evidence type="ECO:0000256" key="2">
    <source>
        <dbReference type="ARBA" id="ARBA00022692"/>
    </source>
</evidence>
<evidence type="ECO:0000256" key="5">
    <source>
        <dbReference type="ARBA" id="ARBA00023136"/>
    </source>
</evidence>
<sequence>MTHMVVCSGPVIYIVLILLATTNNINGSSEGDNTSISNVTTDAPTSEKIPLVFMGLMSWKVQQGWNGGGVVPAIEMALSDVNSRTDILAGYELKVVWGDDQCIPGKSVRLLFEQITNKPVKIMILGAGCSTTAQAFAGTAPYFNLIQVGASESSPKLSNIVDYPSFIRLTGPDTIYNEVRIAIINYYGWKRVATIYHNMDFFAVLNADLVDKLGQNNITIITADTFMDEASNQVRNMINKDARIIIVDAYEPQGKQVLCEAHKQGLYGGQYVWFLIGWYNVEQWRNETDTGTDCTYNELYDVIEGSFIPDKIRFDESGKPGVSGMTFKEFEERYKAWPSYEMYGPNIAFASGYDTAWAAALTLNKTSQILAAQNFLPNSSYYQKSLENFTYGDTEMADTFYRIMKNLKFRGVSGEVRFDDVGDRRLSHSVSQIRDGRLVRVGTWHSDRELSLQFHPDNPVIWSDGGVPVDGLTYMVRLHYVPVTEYAIFCGIAITCMILAVGFLYFNVAHMTHPYIKMSSPRLNNLIIFGCILAYFSIVLFGLDTRAVSIDRYHIICSVQVWCLSFAFTCAFGSMFAKTWRVHFLWTRGRKGQRIEIRDSHLFVMVAVFLCIDAVILALWQIFDPLNAVTTDTDEVETMNVVTQYRLLYCDSNYRFYWMGAIYVAKGLQLVFGCFLSYETRNVSIQGLNDSRYIGLSVYNVVVLCIMGVTVSFALQNRPDIAYGCVAFCIVLCTTVTLCFLFIPKIRQVIKDPDGHLSKIAMRSASNAIESNHARTRVGDLAAETESASVKSMYQDSVYRGDVAKELNQLRSCLREKNKEINMLKSLFNILDDRSDSLYPKVLTIGDYTVNILGKKMNKEKEGGNSINGDERSDISDKEHISTTPKSNKASSGEINLSFVSDSGIYIGQTDDDGEQSQSTIL</sequence>
<feature type="region of interest" description="Disordered" evidence="9">
    <location>
        <begin position="859"/>
        <end position="895"/>
    </location>
</feature>
<evidence type="ECO:0000256" key="6">
    <source>
        <dbReference type="ARBA" id="ARBA00023170"/>
    </source>
</evidence>
<dbReference type="PANTHER" id="PTHR10519">
    <property type="entry name" value="GABA-B RECEPTOR"/>
    <property type="match status" value="1"/>
</dbReference>
<name>A0ABM0MSG4_SACKO</name>
<dbReference type="SUPFAM" id="SSF53822">
    <property type="entry name" value="Periplasmic binding protein-like I"/>
    <property type="match status" value="1"/>
</dbReference>
<feature type="transmembrane region" description="Helical" evidence="10">
    <location>
        <begin position="696"/>
        <end position="715"/>
    </location>
</feature>
<feature type="compositionally biased region" description="Basic and acidic residues" evidence="9">
    <location>
        <begin position="859"/>
        <end position="881"/>
    </location>
</feature>
<dbReference type="PRINTS" id="PR01176">
    <property type="entry name" value="GABABRECEPTR"/>
</dbReference>
<feature type="transmembrane region" description="Helical" evidence="10">
    <location>
        <begin position="721"/>
        <end position="743"/>
    </location>
</feature>
<feature type="transmembrane region" description="Helical" evidence="10">
    <location>
        <begin position="486"/>
        <end position="506"/>
    </location>
</feature>
<gene>
    <name evidence="14" type="primary">LOC102801260</name>
</gene>
<dbReference type="RefSeq" id="XP_006822955.1">
    <property type="nucleotide sequence ID" value="XM_006822892.1"/>
</dbReference>
<keyword evidence="5 10" id="KW-0472">Membrane</keyword>
<evidence type="ECO:0000259" key="12">
    <source>
        <dbReference type="PROSITE" id="PS50259"/>
    </source>
</evidence>
<organism evidence="13 14">
    <name type="scientific">Saccoglossus kowalevskii</name>
    <name type="common">Acorn worm</name>
    <dbReference type="NCBI Taxonomy" id="10224"/>
    <lineage>
        <taxon>Eukaryota</taxon>
        <taxon>Metazoa</taxon>
        <taxon>Hemichordata</taxon>
        <taxon>Enteropneusta</taxon>
        <taxon>Harrimaniidae</taxon>
        <taxon>Saccoglossus</taxon>
    </lineage>
</organism>
<evidence type="ECO:0000256" key="9">
    <source>
        <dbReference type="SAM" id="MobiDB-lite"/>
    </source>
</evidence>
<dbReference type="InterPro" id="IPR001828">
    <property type="entry name" value="ANF_lig-bd_rcpt"/>
</dbReference>
<keyword evidence="7" id="KW-0325">Glycoprotein</keyword>
<evidence type="ECO:0000256" key="3">
    <source>
        <dbReference type="ARBA" id="ARBA00022989"/>
    </source>
</evidence>
<feature type="chain" id="PRO_5045704226" evidence="11">
    <location>
        <begin position="28"/>
        <end position="922"/>
    </location>
</feature>
<evidence type="ECO:0000256" key="4">
    <source>
        <dbReference type="ARBA" id="ARBA00023040"/>
    </source>
</evidence>
<dbReference type="Proteomes" id="UP000694865">
    <property type="component" value="Unplaced"/>
</dbReference>
<evidence type="ECO:0000256" key="11">
    <source>
        <dbReference type="SAM" id="SignalP"/>
    </source>
</evidence>
<keyword evidence="2 10" id="KW-0812">Transmembrane</keyword>
<feature type="signal peptide" evidence="11">
    <location>
        <begin position="1"/>
        <end position="27"/>
    </location>
</feature>
<keyword evidence="8" id="KW-0807">Transducer</keyword>
<protein>
    <submittedName>
        <fullName evidence="14">Gamma-aminobutyric acid type B receptor subunit 1-like</fullName>
    </submittedName>
</protein>
<dbReference type="Gene3D" id="3.40.50.2300">
    <property type="match status" value="2"/>
</dbReference>
<feature type="compositionally biased region" description="Polar residues" evidence="9">
    <location>
        <begin position="882"/>
        <end position="895"/>
    </location>
</feature>
<feature type="transmembrane region" description="Helical" evidence="10">
    <location>
        <begin position="526"/>
        <end position="543"/>
    </location>
</feature>
<evidence type="ECO:0000256" key="1">
    <source>
        <dbReference type="ARBA" id="ARBA00004141"/>
    </source>
</evidence>
<dbReference type="PROSITE" id="PS50259">
    <property type="entry name" value="G_PROTEIN_RECEP_F3_4"/>
    <property type="match status" value="1"/>
</dbReference>
<dbReference type="PANTHER" id="PTHR10519:SF20">
    <property type="entry name" value="G-PROTEIN COUPLED RECEPTOR 156-RELATED"/>
    <property type="match status" value="1"/>
</dbReference>
<evidence type="ECO:0000256" key="10">
    <source>
        <dbReference type="SAM" id="Phobius"/>
    </source>
</evidence>
<keyword evidence="11" id="KW-0732">Signal</keyword>
<feature type="transmembrane region" description="Helical" evidence="10">
    <location>
        <begin position="555"/>
        <end position="580"/>
    </location>
</feature>
<evidence type="ECO:0000256" key="7">
    <source>
        <dbReference type="ARBA" id="ARBA00023180"/>
    </source>
</evidence>
<feature type="domain" description="G-protein coupled receptors family 3 profile" evidence="12">
    <location>
        <begin position="492"/>
        <end position="754"/>
    </location>
</feature>
<evidence type="ECO:0000313" key="13">
    <source>
        <dbReference type="Proteomes" id="UP000694865"/>
    </source>
</evidence>
<comment type="subcellular location">
    <subcellularLocation>
        <location evidence="1">Membrane</location>
        <topology evidence="1">Multi-pass membrane protein</topology>
    </subcellularLocation>
</comment>
<keyword evidence="13" id="KW-1185">Reference proteome</keyword>
<dbReference type="InterPro" id="IPR017978">
    <property type="entry name" value="GPCR_3_C"/>
</dbReference>
<dbReference type="InterPro" id="IPR028082">
    <property type="entry name" value="Peripla_BP_I"/>
</dbReference>
<dbReference type="CDD" id="cd15047">
    <property type="entry name" value="7tmC_GABA-B-like"/>
    <property type="match status" value="1"/>
</dbReference>
<proteinExistence type="predicted"/>
<dbReference type="Pfam" id="PF00003">
    <property type="entry name" value="7tm_3"/>
    <property type="match status" value="1"/>
</dbReference>
<dbReference type="CDD" id="cd06366">
    <property type="entry name" value="PBP1_GABAb_receptor"/>
    <property type="match status" value="1"/>
</dbReference>
<reference evidence="14" key="1">
    <citation type="submission" date="2025-08" db="UniProtKB">
        <authorList>
            <consortium name="RefSeq"/>
        </authorList>
    </citation>
    <scope>IDENTIFICATION</scope>
    <source>
        <tissue evidence="14">Testes</tissue>
    </source>
</reference>
<accession>A0ABM0MSG4</accession>
<dbReference type="PRINTS" id="PR01177">
    <property type="entry name" value="GABAB1RECPTR"/>
</dbReference>
<keyword evidence="4" id="KW-0297">G-protein coupled receptor</keyword>
<keyword evidence="6" id="KW-0675">Receptor</keyword>
<evidence type="ECO:0000256" key="8">
    <source>
        <dbReference type="ARBA" id="ARBA00023224"/>
    </source>
</evidence>
<dbReference type="Pfam" id="PF01094">
    <property type="entry name" value="ANF_receptor"/>
    <property type="match status" value="1"/>
</dbReference>
<keyword evidence="3 10" id="KW-1133">Transmembrane helix</keyword>
<evidence type="ECO:0000313" key="14">
    <source>
        <dbReference type="RefSeq" id="XP_006822955.1"/>
    </source>
</evidence>
<feature type="transmembrane region" description="Helical" evidence="10">
    <location>
        <begin position="656"/>
        <end position="676"/>
    </location>
</feature>
<dbReference type="InterPro" id="IPR002455">
    <property type="entry name" value="GPCR3_GABA-B"/>
</dbReference>
<dbReference type="GeneID" id="102801260"/>
<feature type="transmembrane region" description="Helical" evidence="10">
    <location>
        <begin position="601"/>
        <end position="623"/>
    </location>
</feature>